<reference evidence="2 3" key="1">
    <citation type="submission" date="2019-06" db="EMBL/GenBank/DDBJ databases">
        <authorList>
            <person name="Li M."/>
        </authorList>
    </citation>
    <scope>NUCLEOTIDE SEQUENCE [LARGE SCALE GENOMIC DNA]</scope>
    <source>
        <strain evidence="2 3">BGMRC2036</strain>
    </source>
</reference>
<keyword evidence="3" id="KW-1185">Reference proteome</keyword>
<dbReference type="RefSeq" id="WP_141149407.1">
    <property type="nucleotide sequence ID" value="NZ_VHLG01000008.1"/>
</dbReference>
<dbReference type="Proteomes" id="UP000318801">
    <property type="component" value="Unassembled WGS sequence"/>
</dbReference>
<accession>A0A506U9D4</accession>
<feature type="region of interest" description="Disordered" evidence="1">
    <location>
        <begin position="534"/>
        <end position="593"/>
    </location>
</feature>
<evidence type="ECO:0000313" key="3">
    <source>
        <dbReference type="Proteomes" id="UP000318801"/>
    </source>
</evidence>
<sequence length="593" mass="64823">MTVELYGPDNKPLPAAVRQSARLQATRNRMMVSVSGAAVTRAPYQGAASDHPSFASWKAGNYSGQSALSLSRPTLVDRLNDVARNDGWGAAGTSRLVDNIIGAGWKLAARPNHVTLKLTFDQAEAIATQIEGLWRDYTQDVDMWCDAERTKNMAGILGLAARNRFGPEGEAFGVVVWQDDAPLFQTAIHMIDPARCSNPKGTLDSEHLRDGVAIDDYGAPLGYHFRKSHPGDLFAGNTKLWSWEYVARATEWGRPIVVHAFDPKRPGMTRGASDWAPIMRSIKQSTDYEDFESQAAMLNAIMAAFIETPFDPEEMMAALDAEGGDGALGKLYGEMSEAQKAYYGAAPINLPGVRINTLLPGEKANLTKPEHPNANFEVFVNAALRKIASAVGLTYEQLTMDWSQVNYSSARAALLEIWRGFTAKKSGFAAQFMAPVYRAWLEEVFDKGLIELPEGAVSFEENPAAWCHADWIGPGRGWIDPLREAQAAGERLDRRLTTLQQESAEQGRDWKMDADQLAREARYYRSLGLTHPAEAEAVPAEGNPPAPSLDEADQDSEVEDSVNGRSSGQPSGSGRGARRHPLGIPAIHGRARQ</sequence>
<protein>
    <submittedName>
        <fullName evidence="2">Phage portal protein</fullName>
    </submittedName>
</protein>
<feature type="compositionally biased region" description="Acidic residues" evidence="1">
    <location>
        <begin position="550"/>
        <end position="560"/>
    </location>
</feature>
<gene>
    <name evidence="2" type="ORF">FJU08_12770</name>
</gene>
<dbReference type="GO" id="GO:0019068">
    <property type="term" value="P:virion assembly"/>
    <property type="evidence" value="ECO:0007669"/>
    <property type="project" value="InterPro"/>
</dbReference>
<evidence type="ECO:0000256" key="1">
    <source>
        <dbReference type="SAM" id="MobiDB-lite"/>
    </source>
</evidence>
<evidence type="ECO:0000313" key="2">
    <source>
        <dbReference type="EMBL" id="TPW29684.1"/>
    </source>
</evidence>
<dbReference type="OrthoDB" id="9770450at2"/>
<organism evidence="2 3">
    <name type="scientific">Martelella alba</name>
    <dbReference type="NCBI Taxonomy" id="2590451"/>
    <lineage>
        <taxon>Bacteria</taxon>
        <taxon>Pseudomonadati</taxon>
        <taxon>Pseudomonadota</taxon>
        <taxon>Alphaproteobacteria</taxon>
        <taxon>Hyphomicrobiales</taxon>
        <taxon>Aurantimonadaceae</taxon>
        <taxon>Martelella</taxon>
    </lineage>
</organism>
<comment type="caution">
    <text evidence="2">The sequence shown here is derived from an EMBL/GenBank/DDBJ whole genome shotgun (WGS) entry which is preliminary data.</text>
</comment>
<dbReference type="GO" id="GO:0005198">
    <property type="term" value="F:structural molecule activity"/>
    <property type="evidence" value="ECO:0007669"/>
    <property type="project" value="InterPro"/>
</dbReference>
<dbReference type="NCBIfam" id="TIGR01539">
    <property type="entry name" value="portal_lambda"/>
    <property type="match status" value="1"/>
</dbReference>
<dbReference type="InterPro" id="IPR006429">
    <property type="entry name" value="Phage_lambda_portal"/>
</dbReference>
<name>A0A506U9D4_9HYPH</name>
<proteinExistence type="predicted"/>
<dbReference type="EMBL" id="VHLG01000008">
    <property type="protein sequence ID" value="TPW29684.1"/>
    <property type="molecule type" value="Genomic_DNA"/>
</dbReference>
<dbReference type="Pfam" id="PF05136">
    <property type="entry name" value="Phage_portal_2"/>
    <property type="match status" value="1"/>
</dbReference>
<dbReference type="AlphaFoldDB" id="A0A506U9D4"/>